<gene>
    <name evidence="5" type="ORF">GKZ57_10635</name>
</gene>
<dbReference type="SUPFAM" id="SSF55874">
    <property type="entry name" value="ATPase domain of HSP90 chaperone/DNA topoisomerase II/histidine kinase"/>
    <property type="match status" value="1"/>
</dbReference>
<evidence type="ECO:0000256" key="2">
    <source>
        <dbReference type="ARBA" id="ARBA00012438"/>
    </source>
</evidence>
<comment type="caution">
    <text evidence="5">The sequence shown here is derived from an EMBL/GenBank/DDBJ whole genome shotgun (WGS) entry which is preliminary data.</text>
</comment>
<dbReference type="EMBL" id="WMBC01000008">
    <property type="protein sequence ID" value="MTD61699.1"/>
    <property type="molecule type" value="Genomic_DNA"/>
</dbReference>
<evidence type="ECO:0000256" key="1">
    <source>
        <dbReference type="ARBA" id="ARBA00000085"/>
    </source>
</evidence>
<organism evidence="5 6">
    <name type="scientific">Blautia luti DSM 14534 = JCM 17040</name>
    <dbReference type="NCBI Taxonomy" id="649762"/>
    <lineage>
        <taxon>Bacteria</taxon>
        <taxon>Bacillati</taxon>
        <taxon>Bacillota</taxon>
        <taxon>Clostridia</taxon>
        <taxon>Lachnospirales</taxon>
        <taxon>Lachnospiraceae</taxon>
        <taxon>Blautia</taxon>
    </lineage>
</organism>
<evidence type="ECO:0000313" key="6">
    <source>
        <dbReference type="Proteomes" id="UP000437824"/>
    </source>
</evidence>
<dbReference type="GO" id="GO:0000160">
    <property type="term" value="P:phosphorelay signal transduction system"/>
    <property type="evidence" value="ECO:0007669"/>
    <property type="project" value="UniProtKB-KW"/>
</dbReference>
<dbReference type="InterPro" id="IPR003594">
    <property type="entry name" value="HATPase_dom"/>
</dbReference>
<dbReference type="InterPro" id="IPR036890">
    <property type="entry name" value="HATPase_C_sf"/>
</dbReference>
<keyword evidence="3" id="KW-0902">Two-component regulatory system</keyword>
<sequence length="69" mass="7621">MLIWEASDKVQIPSKQTLFFLSRNDRQHFGLGLCIAYEIIALHKGSVTIQDTPGGGSTFLIFLPDILSA</sequence>
<reference evidence="5 6" key="1">
    <citation type="submission" date="2019-11" db="EMBL/GenBank/DDBJ databases">
        <title>Draft genome sequence of Blautia luti DSM 14534T, isolated from human stool.</title>
        <authorList>
            <person name="Ortiz R."/>
            <person name="Melis-Arcos F."/>
            <person name="Covarrubias P."/>
            <person name="Cardenas J.P."/>
            <person name="Perez-Donoso J."/>
            <person name="Almonacid D."/>
        </authorList>
    </citation>
    <scope>NUCLEOTIDE SEQUENCE [LARGE SCALE GENOMIC DNA]</scope>
    <source>
        <strain evidence="5 6">DSM 14534</strain>
    </source>
</reference>
<name>A0A844GK52_9FIRM</name>
<evidence type="ECO:0000313" key="5">
    <source>
        <dbReference type="EMBL" id="MTD61699.1"/>
    </source>
</evidence>
<dbReference type="Proteomes" id="UP000437824">
    <property type="component" value="Unassembled WGS sequence"/>
</dbReference>
<dbReference type="PRINTS" id="PR00344">
    <property type="entry name" value="BCTRLSENSOR"/>
</dbReference>
<comment type="catalytic activity">
    <reaction evidence="1">
        <text>ATP + protein L-histidine = ADP + protein N-phospho-L-histidine.</text>
        <dbReference type="EC" id="2.7.13.3"/>
    </reaction>
</comment>
<proteinExistence type="predicted"/>
<dbReference type="EC" id="2.7.13.3" evidence="2"/>
<evidence type="ECO:0000256" key="3">
    <source>
        <dbReference type="ARBA" id="ARBA00023012"/>
    </source>
</evidence>
<dbReference type="Pfam" id="PF02518">
    <property type="entry name" value="HATPase_c"/>
    <property type="match status" value="1"/>
</dbReference>
<dbReference type="Gene3D" id="3.30.565.10">
    <property type="entry name" value="Histidine kinase-like ATPase, C-terminal domain"/>
    <property type="match status" value="1"/>
</dbReference>
<accession>A0A844GK52</accession>
<dbReference type="GO" id="GO:0004673">
    <property type="term" value="F:protein histidine kinase activity"/>
    <property type="evidence" value="ECO:0007669"/>
    <property type="project" value="UniProtKB-EC"/>
</dbReference>
<evidence type="ECO:0000259" key="4">
    <source>
        <dbReference type="Pfam" id="PF02518"/>
    </source>
</evidence>
<dbReference type="InterPro" id="IPR004358">
    <property type="entry name" value="Sig_transdc_His_kin-like_C"/>
</dbReference>
<protein>
    <recommendedName>
        <fullName evidence="2">histidine kinase</fullName>
        <ecNumber evidence="2">2.7.13.3</ecNumber>
    </recommendedName>
</protein>
<dbReference type="AlphaFoldDB" id="A0A844GK52"/>
<feature type="domain" description="Histidine kinase/HSP90-like ATPase" evidence="4">
    <location>
        <begin position="23"/>
        <end position="64"/>
    </location>
</feature>